<name>A0ABV4AN38_9GAMM</name>
<accession>A0ABV4AN38</accession>
<keyword evidence="1" id="KW-1133">Transmembrane helix</keyword>
<dbReference type="Pfam" id="PF01944">
    <property type="entry name" value="SpoIIM"/>
    <property type="match status" value="1"/>
</dbReference>
<dbReference type="Proteomes" id="UP001562159">
    <property type="component" value="Unassembled WGS sequence"/>
</dbReference>
<feature type="transmembrane region" description="Helical" evidence="1">
    <location>
        <begin position="270"/>
        <end position="288"/>
    </location>
</feature>
<feature type="transmembrane region" description="Helical" evidence="1">
    <location>
        <begin position="167"/>
        <end position="188"/>
    </location>
</feature>
<feature type="transmembrane region" description="Helical" evidence="1">
    <location>
        <begin position="107"/>
        <end position="128"/>
    </location>
</feature>
<feature type="transmembrane region" description="Helical" evidence="1">
    <location>
        <begin position="195"/>
        <end position="216"/>
    </location>
</feature>
<keyword evidence="1" id="KW-0812">Transmembrane</keyword>
<gene>
    <name evidence="2" type="ORF">AB7878_05250</name>
</gene>
<evidence type="ECO:0000256" key="1">
    <source>
        <dbReference type="SAM" id="Phobius"/>
    </source>
</evidence>
<feature type="transmembrane region" description="Helical" evidence="1">
    <location>
        <begin position="300"/>
        <end position="318"/>
    </location>
</feature>
<dbReference type="EMBL" id="JBGBPY010000001">
    <property type="protein sequence ID" value="MEY2181816.1"/>
    <property type="molecule type" value="Genomic_DNA"/>
</dbReference>
<sequence length="326" mass="35841">MKQERFVALHAQEWDGLQAWLGELDRQPKRGMRSEQALDFPAAYRRVCHHLALARGRGYSHEVTERLQQLVQRGHRVLYRPPPPRWHRAAAFLVADFPRLVRAQWRCMALAAALFYVPALLLLAWLQVHPEFAHTLFSSARLAQFERMYDPANPHLGRSSGTNLQMFGFYVFNNVGIAFRTFASGLLFGVGAIYVLAANGIIVGGVAGHLVAIGYGGPFWRFVVTHSAFELSALVIAGGAGLQLGLTLLAPGRRRRGPALVEAGWIGAKLALGAFAMLVAAACIEAYWSSQAWLPDPLRFGVAALAWLLVLGWLGFGGRAGRRHGA</sequence>
<dbReference type="PANTHER" id="PTHR35337">
    <property type="entry name" value="SLR1478 PROTEIN"/>
    <property type="match status" value="1"/>
</dbReference>
<keyword evidence="3" id="KW-1185">Reference proteome</keyword>
<proteinExistence type="predicted"/>
<protein>
    <submittedName>
        <fullName evidence="2">Stage II sporulation protein M</fullName>
    </submittedName>
</protein>
<organism evidence="2 3">
    <name type="scientific">Rhodanobacter humi</name>
    <dbReference type="NCBI Taxonomy" id="1888173"/>
    <lineage>
        <taxon>Bacteria</taxon>
        <taxon>Pseudomonadati</taxon>
        <taxon>Pseudomonadota</taxon>
        <taxon>Gammaproteobacteria</taxon>
        <taxon>Lysobacterales</taxon>
        <taxon>Rhodanobacteraceae</taxon>
        <taxon>Rhodanobacter</taxon>
    </lineage>
</organism>
<comment type="caution">
    <text evidence="2">The sequence shown here is derived from an EMBL/GenBank/DDBJ whole genome shotgun (WGS) entry which is preliminary data.</text>
</comment>
<dbReference type="InterPro" id="IPR002798">
    <property type="entry name" value="SpoIIM-like"/>
</dbReference>
<keyword evidence="1" id="KW-0472">Membrane</keyword>
<evidence type="ECO:0000313" key="2">
    <source>
        <dbReference type="EMBL" id="MEY2181816.1"/>
    </source>
</evidence>
<evidence type="ECO:0000313" key="3">
    <source>
        <dbReference type="Proteomes" id="UP001562159"/>
    </source>
</evidence>
<dbReference type="PANTHER" id="PTHR35337:SF1">
    <property type="entry name" value="SLR1478 PROTEIN"/>
    <property type="match status" value="1"/>
</dbReference>
<reference evidence="2 3" key="1">
    <citation type="submission" date="2024-07" db="EMBL/GenBank/DDBJ databases">
        <title>Molecular mechanisms and environmental adaptations of flagellar loss and biofilm growth of Rhodanobacter under environmental stress.</title>
        <authorList>
            <person name="Chen M."/>
        </authorList>
    </citation>
    <scope>NUCLEOTIDE SEQUENCE [LARGE SCALE GENOMIC DNA]</scope>
    <source>
        <strain evidence="2 3">RS22</strain>
    </source>
</reference>
<feature type="transmembrane region" description="Helical" evidence="1">
    <location>
        <begin position="228"/>
        <end position="249"/>
    </location>
</feature>